<name>A0A363NU59_9SPHI</name>
<protein>
    <recommendedName>
        <fullName evidence="1">NmrA-like domain-containing protein</fullName>
    </recommendedName>
</protein>
<dbReference type="InterPro" id="IPR051604">
    <property type="entry name" value="Ergot_Alk_Oxidoreductase"/>
</dbReference>
<organism evidence="2 3">
    <name type="scientific">Sphingobacterium athyrii</name>
    <dbReference type="NCBI Taxonomy" id="2152717"/>
    <lineage>
        <taxon>Bacteria</taxon>
        <taxon>Pseudomonadati</taxon>
        <taxon>Bacteroidota</taxon>
        <taxon>Sphingobacteriia</taxon>
        <taxon>Sphingobacteriales</taxon>
        <taxon>Sphingobacteriaceae</taxon>
        <taxon>Sphingobacterium</taxon>
    </lineage>
</organism>
<reference evidence="2 3" key="1">
    <citation type="submission" date="2018-04" db="EMBL/GenBank/DDBJ databases">
        <title>Sphingobacterium sp. M46 Genome.</title>
        <authorList>
            <person name="Cheng J."/>
            <person name="Li Y."/>
        </authorList>
    </citation>
    <scope>NUCLEOTIDE SEQUENCE [LARGE SCALE GENOMIC DNA]</scope>
    <source>
        <strain evidence="2 3">M46</strain>
    </source>
</reference>
<evidence type="ECO:0000313" key="2">
    <source>
        <dbReference type="EMBL" id="PUV24181.1"/>
    </source>
</evidence>
<dbReference type="OrthoDB" id="9780595at2"/>
<dbReference type="Gene3D" id="3.40.50.720">
    <property type="entry name" value="NAD(P)-binding Rossmann-like Domain"/>
    <property type="match status" value="1"/>
</dbReference>
<dbReference type="PANTHER" id="PTHR43162">
    <property type="match status" value="1"/>
</dbReference>
<dbReference type="InterPro" id="IPR008030">
    <property type="entry name" value="NmrA-like"/>
</dbReference>
<sequence>MYIINSLNILNLFVMAKREAKVLIIGASGRVGSHVVKELRKDSTGVSVRLSTTRNDLLEKWKTEGNEAVILDLDRPETFSAALTGVDRVFLLTGYTSDMLRQSKMLVDAAEDAGVSHIVHLGVFTSRRDRIPHFIWHDLIETYIETSGISWTHLHPNVISDTTLVVDPPITEVGSFSIFFGEAKQGWVFASDIAEVAAAVLREGPQKHGGANYFLSTEVLTGPEVANILSKATGKDIKCNVQGPEALKAYIEQIPSVPVKAYMESALITMELAKSGKMEAQTVVKDDVMTVLGRPGLTMEQWAKQNLI</sequence>
<dbReference type="Proteomes" id="UP000250831">
    <property type="component" value="Unassembled WGS sequence"/>
</dbReference>
<dbReference type="Gene3D" id="3.90.25.10">
    <property type="entry name" value="UDP-galactose 4-epimerase, domain 1"/>
    <property type="match status" value="1"/>
</dbReference>
<dbReference type="AlphaFoldDB" id="A0A363NU59"/>
<evidence type="ECO:0000313" key="3">
    <source>
        <dbReference type="Proteomes" id="UP000250831"/>
    </source>
</evidence>
<proteinExistence type="predicted"/>
<dbReference type="Pfam" id="PF05368">
    <property type="entry name" value="NmrA"/>
    <property type="match status" value="1"/>
</dbReference>
<comment type="caution">
    <text evidence="2">The sequence shown here is derived from an EMBL/GenBank/DDBJ whole genome shotgun (WGS) entry which is preliminary data.</text>
</comment>
<feature type="domain" description="NmrA-like" evidence="1">
    <location>
        <begin position="20"/>
        <end position="271"/>
    </location>
</feature>
<dbReference type="PANTHER" id="PTHR43162:SF1">
    <property type="entry name" value="PRESTALK A DIFFERENTIATION PROTEIN A"/>
    <property type="match status" value="1"/>
</dbReference>
<accession>A0A363NU59</accession>
<evidence type="ECO:0000259" key="1">
    <source>
        <dbReference type="Pfam" id="PF05368"/>
    </source>
</evidence>
<dbReference type="EMBL" id="QCXX01000003">
    <property type="protein sequence ID" value="PUV24181.1"/>
    <property type="molecule type" value="Genomic_DNA"/>
</dbReference>
<dbReference type="InterPro" id="IPR036291">
    <property type="entry name" value="NAD(P)-bd_dom_sf"/>
</dbReference>
<dbReference type="SUPFAM" id="SSF51735">
    <property type="entry name" value="NAD(P)-binding Rossmann-fold domains"/>
    <property type="match status" value="1"/>
</dbReference>
<gene>
    <name evidence="2" type="ORF">DCO56_12505</name>
</gene>
<keyword evidence="3" id="KW-1185">Reference proteome</keyword>